<keyword evidence="2" id="KW-1185">Reference proteome</keyword>
<dbReference type="Proteomes" id="UP001152798">
    <property type="component" value="Chromosome 3"/>
</dbReference>
<evidence type="ECO:0000313" key="1">
    <source>
        <dbReference type="EMBL" id="CAH1396353.1"/>
    </source>
</evidence>
<proteinExistence type="predicted"/>
<dbReference type="AlphaFoldDB" id="A0A9P0ME71"/>
<name>A0A9P0ME71_NEZVI</name>
<gene>
    <name evidence="1" type="ORF">NEZAVI_LOCUS6442</name>
</gene>
<sequence length="73" mass="7815">MDGGEWGKGGHARALRQQAGGHLAFSPSTACSLPLRPLRPTNCASLPLHFVSGQRSCRSPLFSSSIYVFTDVK</sequence>
<dbReference type="EMBL" id="OV725079">
    <property type="protein sequence ID" value="CAH1396353.1"/>
    <property type="molecule type" value="Genomic_DNA"/>
</dbReference>
<protein>
    <submittedName>
        <fullName evidence="1">Uncharacterized protein</fullName>
    </submittedName>
</protein>
<evidence type="ECO:0000313" key="2">
    <source>
        <dbReference type="Proteomes" id="UP001152798"/>
    </source>
</evidence>
<accession>A0A9P0ME71</accession>
<organism evidence="1 2">
    <name type="scientific">Nezara viridula</name>
    <name type="common">Southern green stink bug</name>
    <name type="synonym">Cimex viridulus</name>
    <dbReference type="NCBI Taxonomy" id="85310"/>
    <lineage>
        <taxon>Eukaryota</taxon>
        <taxon>Metazoa</taxon>
        <taxon>Ecdysozoa</taxon>
        <taxon>Arthropoda</taxon>
        <taxon>Hexapoda</taxon>
        <taxon>Insecta</taxon>
        <taxon>Pterygota</taxon>
        <taxon>Neoptera</taxon>
        <taxon>Paraneoptera</taxon>
        <taxon>Hemiptera</taxon>
        <taxon>Heteroptera</taxon>
        <taxon>Panheteroptera</taxon>
        <taxon>Pentatomomorpha</taxon>
        <taxon>Pentatomoidea</taxon>
        <taxon>Pentatomidae</taxon>
        <taxon>Pentatominae</taxon>
        <taxon>Nezara</taxon>
    </lineage>
</organism>
<reference evidence="1" key="1">
    <citation type="submission" date="2022-01" db="EMBL/GenBank/DDBJ databases">
        <authorList>
            <person name="King R."/>
        </authorList>
    </citation>
    <scope>NUCLEOTIDE SEQUENCE</scope>
</reference>